<dbReference type="HOGENOM" id="CLU_056579_0_0_1"/>
<dbReference type="InParanoid" id="K5VPL1"/>
<dbReference type="AlphaFoldDB" id="K5VPL1"/>
<keyword evidence="2" id="KW-1185">Reference proteome</keyword>
<dbReference type="OrthoDB" id="3239208at2759"/>
<dbReference type="KEGG" id="pco:PHACADRAFT_202544"/>
<name>K5VPL1_PHACS</name>
<sequence>MSGATSVVEVESVLEEHEKGFKAFRAHGKNARAIIAPIFAFTKLFVDVGGEAASASAAENVSQHFDELEGLLSRLGEVLGRLHNHLQSHTVSNVELGDIFVRALIQLLNVLAICTKYVRKQWVSFLIVTTEDYGRTLLGHKDVEDALKKLDELTREELLANTSLTLDMVQGTDAKVELVSDNVVKLGNGIKAVSDDLRGIVTLQRKDGFSTYPFQFN</sequence>
<dbReference type="GeneID" id="18911912"/>
<proteinExistence type="predicted"/>
<dbReference type="Proteomes" id="UP000008370">
    <property type="component" value="Unassembled WGS sequence"/>
</dbReference>
<dbReference type="RefSeq" id="XP_007402788.1">
    <property type="nucleotide sequence ID" value="XM_007402726.1"/>
</dbReference>
<evidence type="ECO:0000313" key="1">
    <source>
        <dbReference type="EMBL" id="EKM48660.1"/>
    </source>
</evidence>
<accession>K5VPL1</accession>
<protein>
    <recommendedName>
        <fullName evidence="3">Fungal STAND N-terminal Goodbye domain-containing protein</fullName>
    </recommendedName>
</protein>
<organism evidence="1 2">
    <name type="scientific">Phanerochaete carnosa (strain HHB-10118-sp)</name>
    <name type="common">White-rot fungus</name>
    <name type="synonym">Peniophora carnosa</name>
    <dbReference type="NCBI Taxonomy" id="650164"/>
    <lineage>
        <taxon>Eukaryota</taxon>
        <taxon>Fungi</taxon>
        <taxon>Dikarya</taxon>
        <taxon>Basidiomycota</taxon>
        <taxon>Agaricomycotina</taxon>
        <taxon>Agaricomycetes</taxon>
        <taxon>Polyporales</taxon>
        <taxon>Phanerochaetaceae</taxon>
        <taxon>Phanerochaete</taxon>
    </lineage>
</organism>
<evidence type="ECO:0000313" key="2">
    <source>
        <dbReference type="Proteomes" id="UP000008370"/>
    </source>
</evidence>
<evidence type="ECO:0008006" key="3">
    <source>
        <dbReference type="Google" id="ProtNLM"/>
    </source>
</evidence>
<gene>
    <name evidence="1" type="ORF">PHACADRAFT_202544</name>
</gene>
<reference evidence="1 2" key="1">
    <citation type="journal article" date="2012" name="BMC Genomics">
        <title>Comparative genomics of the white-rot fungi, Phanerochaete carnosa and P. chrysosporium, to elucidate the genetic basis of the distinct wood types they colonize.</title>
        <authorList>
            <person name="Suzuki H."/>
            <person name="MacDonald J."/>
            <person name="Syed K."/>
            <person name="Salamov A."/>
            <person name="Hori C."/>
            <person name="Aerts A."/>
            <person name="Henrissat B."/>
            <person name="Wiebenga A."/>
            <person name="vanKuyk P.A."/>
            <person name="Barry K."/>
            <person name="Lindquist E."/>
            <person name="LaButti K."/>
            <person name="Lapidus A."/>
            <person name="Lucas S."/>
            <person name="Coutinho P."/>
            <person name="Gong Y."/>
            <person name="Samejima M."/>
            <person name="Mahadevan R."/>
            <person name="Abou-Zaid M."/>
            <person name="de Vries R.P."/>
            <person name="Igarashi K."/>
            <person name="Yadav J.S."/>
            <person name="Grigoriev I.V."/>
            <person name="Master E.R."/>
        </authorList>
    </citation>
    <scope>NUCLEOTIDE SEQUENCE [LARGE SCALE GENOMIC DNA]</scope>
    <source>
        <strain evidence="1 2">HHB-10118-sp</strain>
    </source>
</reference>
<dbReference type="EMBL" id="JH930837">
    <property type="protein sequence ID" value="EKM48660.1"/>
    <property type="molecule type" value="Genomic_DNA"/>
</dbReference>